<dbReference type="InterPro" id="IPR043917">
    <property type="entry name" value="DUF5753"/>
</dbReference>
<dbReference type="SUPFAM" id="SSF47413">
    <property type="entry name" value="lambda repressor-like DNA-binding domains"/>
    <property type="match status" value="1"/>
</dbReference>
<dbReference type="Pfam" id="PF13560">
    <property type="entry name" value="HTH_31"/>
    <property type="match status" value="1"/>
</dbReference>
<gene>
    <name evidence="2" type="ORF">ACFSJ0_27725</name>
</gene>
<dbReference type="PROSITE" id="PS50943">
    <property type="entry name" value="HTH_CROC1"/>
    <property type="match status" value="1"/>
</dbReference>
<feature type="domain" description="HTH cro/C1-type" evidence="1">
    <location>
        <begin position="19"/>
        <end position="73"/>
    </location>
</feature>
<dbReference type="Proteomes" id="UP001597097">
    <property type="component" value="Unassembled WGS sequence"/>
</dbReference>
<reference evidence="3" key="1">
    <citation type="journal article" date="2019" name="Int. J. Syst. Evol. Microbiol.">
        <title>The Global Catalogue of Microorganisms (GCM) 10K type strain sequencing project: providing services to taxonomists for standard genome sequencing and annotation.</title>
        <authorList>
            <consortium name="The Broad Institute Genomics Platform"/>
            <consortium name="The Broad Institute Genome Sequencing Center for Infectious Disease"/>
            <person name="Wu L."/>
            <person name="Ma J."/>
        </authorList>
    </citation>
    <scope>NUCLEOTIDE SEQUENCE [LARGE SCALE GENOMIC DNA]</scope>
    <source>
        <strain evidence="3">CGMCC 1.15399</strain>
    </source>
</reference>
<dbReference type="RefSeq" id="WP_378622821.1">
    <property type="nucleotide sequence ID" value="NZ_JBHUCM010000020.1"/>
</dbReference>
<comment type="caution">
    <text evidence="2">The sequence shown here is derived from an EMBL/GenBank/DDBJ whole genome shotgun (WGS) entry which is preliminary data.</text>
</comment>
<proteinExistence type="predicted"/>
<dbReference type="CDD" id="cd00093">
    <property type="entry name" value="HTH_XRE"/>
    <property type="match status" value="1"/>
</dbReference>
<accession>A0ABW4GE42</accession>
<dbReference type="SMART" id="SM00530">
    <property type="entry name" value="HTH_XRE"/>
    <property type="match status" value="1"/>
</dbReference>
<name>A0ABW4GE42_9ACTN</name>
<protein>
    <submittedName>
        <fullName evidence="2">Helix-turn-helix domain-containing protein</fullName>
    </submittedName>
</protein>
<dbReference type="InterPro" id="IPR001387">
    <property type="entry name" value="Cro/C1-type_HTH"/>
</dbReference>
<dbReference type="Gene3D" id="1.10.260.40">
    <property type="entry name" value="lambda repressor-like DNA-binding domains"/>
    <property type="match status" value="1"/>
</dbReference>
<evidence type="ECO:0000313" key="3">
    <source>
        <dbReference type="Proteomes" id="UP001597097"/>
    </source>
</evidence>
<organism evidence="2 3">
    <name type="scientific">Nonomuraea guangzhouensis</name>
    <dbReference type="NCBI Taxonomy" id="1291555"/>
    <lineage>
        <taxon>Bacteria</taxon>
        <taxon>Bacillati</taxon>
        <taxon>Actinomycetota</taxon>
        <taxon>Actinomycetes</taxon>
        <taxon>Streptosporangiales</taxon>
        <taxon>Streptosporangiaceae</taxon>
        <taxon>Nonomuraea</taxon>
    </lineage>
</organism>
<keyword evidence="3" id="KW-1185">Reference proteome</keyword>
<dbReference type="EMBL" id="JBHUCM010000020">
    <property type="protein sequence ID" value="MFD1540876.1"/>
    <property type="molecule type" value="Genomic_DNA"/>
</dbReference>
<dbReference type="InterPro" id="IPR010982">
    <property type="entry name" value="Lambda_DNA-bd_dom_sf"/>
</dbReference>
<sequence>MARPTGSPTVRRRQLAAELRRLREDRNLGIEQVAEQLDWHPTKLSRFETARRAIQPSDARALLGIYEVGPAERDALLTLAREARQRGWWHSYGPAVPEWFEVYVGLESAASSLQIYEGEFVPGLLQTADYIREVHRASLLHASSEDIEQRVAVRLTRQKLLTSEGAPNVSMVMNEAVIRRVVGGSEVMRAQLQRLLDVADLRNVTLQVLPFAVGAHPAMDGAFHVLGFEPTDPRVVYIEYHTGTLYLEKQHEVDRYTVMFDHLRESALSADESSTLIRQVARDLQA</sequence>
<dbReference type="Pfam" id="PF19054">
    <property type="entry name" value="DUF5753"/>
    <property type="match status" value="1"/>
</dbReference>
<evidence type="ECO:0000313" key="2">
    <source>
        <dbReference type="EMBL" id="MFD1540876.1"/>
    </source>
</evidence>
<evidence type="ECO:0000259" key="1">
    <source>
        <dbReference type="PROSITE" id="PS50943"/>
    </source>
</evidence>